<gene>
    <name evidence="7" type="ORF">CEY11_08725</name>
</gene>
<dbReference type="Gene3D" id="3.40.50.720">
    <property type="entry name" value="NAD(P)-binding Rossmann-like Domain"/>
    <property type="match status" value="2"/>
</dbReference>
<comment type="similarity">
    <text evidence="4">Belongs to the D-isomer specific 2-hydroxyacid dehydrogenase family.</text>
</comment>
<comment type="caution">
    <text evidence="7">The sequence shown here is derived from an EMBL/GenBank/DDBJ whole genome shotgun (WGS) entry which is preliminary data.</text>
</comment>
<keyword evidence="8" id="KW-1185">Reference proteome</keyword>
<dbReference type="InterPro" id="IPR006140">
    <property type="entry name" value="D-isomer_DH_NAD-bd"/>
</dbReference>
<feature type="domain" description="D-isomer specific 2-hydroxyacid dehydrogenase NAD-binding" evidence="6">
    <location>
        <begin position="106"/>
        <end position="277"/>
    </location>
</feature>
<sequence>MTAKIKLLQIGQFPEDAQNLIKAQFNCILPAQLDQNPQLRTDIRGIVTRSNYRIPEDTVRSLPNLGIIATCGVGYDGIPVKLAHARDVVVTNTPDVLNSAVAELTVGLILALLRRLPAAHHYVHANRWPEGPFPLGESLAGKHVGIVGYGRIGKSIAERLSVFGAHLAYHGRRRQPVDMAYQPDLTALARDSDILVLAAPGGQATTHMINAQVLSALGAAGYLVNIARGSLVNETDLVNALSSGAIAGAALDVHAAEPHVNQELLKLDNVILTPHMGSATHQTRMAMAELTLSNLRRFFEGKPVLTPVSS</sequence>
<evidence type="ECO:0000256" key="3">
    <source>
        <dbReference type="ARBA" id="ARBA00023027"/>
    </source>
</evidence>
<evidence type="ECO:0000259" key="5">
    <source>
        <dbReference type="Pfam" id="PF00389"/>
    </source>
</evidence>
<evidence type="ECO:0000259" key="6">
    <source>
        <dbReference type="Pfam" id="PF02826"/>
    </source>
</evidence>
<dbReference type="EMBL" id="NJIH01000004">
    <property type="protein sequence ID" value="OWT61900.1"/>
    <property type="molecule type" value="Genomic_DNA"/>
</dbReference>
<keyword evidence="1" id="KW-0521">NADP</keyword>
<evidence type="ECO:0000313" key="8">
    <source>
        <dbReference type="Proteomes" id="UP000214603"/>
    </source>
</evidence>
<dbReference type="PANTHER" id="PTHR10996:SF178">
    <property type="entry name" value="2-HYDROXYACID DEHYDROGENASE YGL185C-RELATED"/>
    <property type="match status" value="1"/>
</dbReference>
<dbReference type="Proteomes" id="UP000214603">
    <property type="component" value="Unassembled WGS sequence"/>
</dbReference>
<dbReference type="InterPro" id="IPR050223">
    <property type="entry name" value="D-isomer_2-hydroxyacid_DH"/>
</dbReference>
<evidence type="ECO:0000256" key="2">
    <source>
        <dbReference type="ARBA" id="ARBA00023002"/>
    </source>
</evidence>
<protein>
    <submittedName>
        <fullName evidence="7">Hydroxyacid dehydrogenase</fullName>
    </submittedName>
</protein>
<dbReference type="AlphaFoldDB" id="A0A225MPP5"/>
<keyword evidence="3" id="KW-0520">NAD</keyword>
<evidence type="ECO:0000313" key="7">
    <source>
        <dbReference type="EMBL" id="OWT61900.1"/>
    </source>
</evidence>
<dbReference type="Pfam" id="PF02826">
    <property type="entry name" value="2-Hacid_dh_C"/>
    <property type="match status" value="1"/>
</dbReference>
<name>A0A225MPP5_9BURK</name>
<feature type="domain" description="D-isomer specific 2-hydroxyacid dehydrogenase catalytic" evidence="5">
    <location>
        <begin position="14"/>
        <end position="308"/>
    </location>
</feature>
<dbReference type="RefSeq" id="WP_088602986.1">
    <property type="nucleotide sequence ID" value="NZ_NJIH01000004.1"/>
</dbReference>
<reference evidence="8" key="1">
    <citation type="submission" date="2017-06" db="EMBL/GenBank/DDBJ databases">
        <title>Herbaspirillum phytohormonus sp. nov., isolated from the root nodule of Robinia pseudoacacia in lead-zinc mine.</title>
        <authorList>
            <person name="Fan M."/>
            <person name="Lin Y."/>
        </authorList>
    </citation>
    <scope>NUCLEOTIDE SEQUENCE [LARGE SCALE GENOMIC DNA]</scope>
    <source>
        <strain evidence="8">SC-089</strain>
    </source>
</reference>
<dbReference type="FunFam" id="3.40.50.720:FF:000213">
    <property type="entry name" value="Putative 2-hydroxyacid dehydrogenase"/>
    <property type="match status" value="1"/>
</dbReference>
<dbReference type="CDD" id="cd12156">
    <property type="entry name" value="HPPR"/>
    <property type="match status" value="1"/>
</dbReference>
<dbReference type="GO" id="GO:0005829">
    <property type="term" value="C:cytosol"/>
    <property type="evidence" value="ECO:0007669"/>
    <property type="project" value="TreeGrafter"/>
</dbReference>
<proteinExistence type="inferred from homology"/>
<organism evidence="7 8">
    <name type="scientific">Candidimonas nitroreducens</name>
    <dbReference type="NCBI Taxonomy" id="683354"/>
    <lineage>
        <taxon>Bacteria</taxon>
        <taxon>Pseudomonadati</taxon>
        <taxon>Pseudomonadota</taxon>
        <taxon>Betaproteobacteria</taxon>
        <taxon>Burkholderiales</taxon>
        <taxon>Alcaligenaceae</taxon>
        <taxon>Candidimonas</taxon>
    </lineage>
</organism>
<dbReference type="GO" id="GO:0016618">
    <property type="term" value="F:hydroxypyruvate reductase [NAD(P)H] activity"/>
    <property type="evidence" value="ECO:0007669"/>
    <property type="project" value="TreeGrafter"/>
</dbReference>
<dbReference type="SUPFAM" id="SSF51735">
    <property type="entry name" value="NAD(P)-binding Rossmann-fold domains"/>
    <property type="match status" value="1"/>
</dbReference>
<evidence type="ECO:0000256" key="4">
    <source>
        <dbReference type="RuleBase" id="RU003719"/>
    </source>
</evidence>
<evidence type="ECO:0000256" key="1">
    <source>
        <dbReference type="ARBA" id="ARBA00022857"/>
    </source>
</evidence>
<dbReference type="InterPro" id="IPR006139">
    <property type="entry name" value="D-isomer_2_OHA_DH_cat_dom"/>
</dbReference>
<keyword evidence="2 4" id="KW-0560">Oxidoreductase</keyword>
<dbReference type="OrthoDB" id="9805416at2"/>
<dbReference type="SUPFAM" id="SSF52283">
    <property type="entry name" value="Formate/glycerate dehydrogenase catalytic domain-like"/>
    <property type="match status" value="1"/>
</dbReference>
<dbReference type="GO" id="GO:0051287">
    <property type="term" value="F:NAD binding"/>
    <property type="evidence" value="ECO:0007669"/>
    <property type="project" value="InterPro"/>
</dbReference>
<accession>A0A225MPP5</accession>
<dbReference type="PANTHER" id="PTHR10996">
    <property type="entry name" value="2-HYDROXYACID DEHYDROGENASE-RELATED"/>
    <property type="match status" value="1"/>
</dbReference>
<dbReference type="InterPro" id="IPR036291">
    <property type="entry name" value="NAD(P)-bd_dom_sf"/>
</dbReference>
<dbReference type="GO" id="GO:0030267">
    <property type="term" value="F:glyoxylate reductase (NADPH) activity"/>
    <property type="evidence" value="ECO:0007669"/>
    <property type="project" value="TreeGrafter"/>
</dbReference>
<dbReference type="Pfam" id="PF00389">
    <property type="entry name" value="2-Hacid_dh"/>
    <property type="match status" value="1"/>
</dbReference>